<dbReference type="Gene3D" id="3.40.630.30">
    <property type="match status" value="1"/>
</dbReference>
<keyword evidence="3" id="KW-0012">Acyltransferase</keyword>
<accession>A0A0A9ZCD8</accession>
<name>A0A0A9ZCD8_LYGHE</name>
<protein>
    <submittedName>
        <fullName evidence="5">Diamine acetyltransferase 2</fullName>
    </submittedName>
</protein>
<evidence type="ECO:0000313" key="6">
    <source>
        <dbReference type="EMBL" id="JAQ09869.1"/>
    </source>
</evidence>
<dbReference type="PANTHER" id="PTHR10545:SF29">
    <property type="entry name" value="GH14572P-RELATED"/>
    <property type="match status" value="1"/>
</dbReference>
<feature type="domain" description="N-acetyltransferase" evidence="4">
    <location>
        <begin position="2"/>
        <end position="153"/>
    </location>
</feature>
<dbReference type="EMBL" id="GDHC01008760">
    <property type="protein sequence ID" value="JAQ09869.1"/>
    <property type="molecule type" value="Transcribed_RNA"/>
</dbReference>
<evidence type="ECO:0000313" key="5">
    <source>
        <dbReference type="EMBL" id="JAG39475.1"/>
    </source>
</evidence>
<dbReference type="InterPro" id="IPR000182">
    <property type="entry name" value="GNAT_dom"/>
</dbReference>
<proteinExistence type="inferred from homology"/>
<comment type="similarity">
    <text evidence="1">Belongs to the acetyltransferase family.</text>
</comment>
<evidence type="ECO:0000256" key="2">
    <source>
        <dbReference type="ARBA" id="ARBA00022679"/>
    </source>
</evidence>
<gene>
    <name evidence="5" type="primary">Sat2</name>
    <name evidence="6" type="synonym">Sat2_0</name>
    <name evidence="5" type="ORF">CM83_22967</name>
    <name evidence="6" type="ORF">g.28677</name>
</gene>
<dbReference type="PROSITE" id="PS51186">
    <property type="entry name" value="GNAT"/>
    <property type="match status" value="1"/>
</dbReference>
<dbReference type="FunFam" id="3.40.630.30:FF:000064">
    <property type="entry name" value="GNAT family acetyltransferase"/>
    <property type="match status" value="1"/>
</dbReference>
<dbReference type="InterPro" id="IPR016181">
    <property type="entry name" value="Acyl_CoA_acyltransferase"/>
</dbReference>
<organism evidence="5">
    <name type="scientific">Lygus hesperus</name>
    <name type="common">Western plant bug</name>
    <dbReference type="NCBI Taxonomy" id="30085"/>
    <lineage>
        <taxon>Eukaryota</taxon>
        <taxon>Metazoa</taxon>
        <taxon>Ecdysozoa</taxon>
        <taxon>Arthropoda</taxon>
        <taxon>Hexapoda</taxon>
        <taxon>Insecta</taxon>
        <taxon>Pterygota</taxon>
        <taxon>Neoptera</taxon>
        <taxon>Paraneoptera</taxon>
        <taxon>Hemiptera</taxon>
        <taxon>Heteroptera</taxon>
        <taxon>Panheteroptera</taxon>
        <taxon>Cimicomorpha</taxon>
        <taxon>Miridae</taxon>
        <taxon>Mirini</taxon>
        <taxon>Lygus</taxon>
    </lineage>
</organism>
<dbReference type="Pfam" id="PF00583">
    <property type="entry name" value="Acetyltransf_1"/>
    <property type="match status" value="1"/>
</dbReference>
<sequence>MIKIREANSSDVVGLQSLIQEWIVTRKLFPPPVVHFNDFQNYFGGSNQSYFCVVAEDEDENILVGYALCTFNYAVWLGKSVMLENIFVRKTYRMKGIGKRLLSSVLEHGLKKGCQNVNFYTEEEDESKAFFAKVGAEDKTATEGWLVYTLPHESILSVVDRQN</sequence>
<dbReference type="InterPro" id="IPR051016">
    <property type="entry name" value="Diverse_Substrate_AcTransf"/>
</dbReference>
<evidence type="ECO:0000256" key="3">
    <source>
        <dbReference type="ARBA" id="ARBA00023315"/>
    </source>
</evidence>
<evidence type="ECO:0000259" key="4">
    <source>
        <dbReference type="PROSITE" id="PS51186"/>
    </source>
</evidence>
<dbReference type="PANTHER" id="PTHR10545">
    <property type="entry name" value="DIAMINE N-ACETYLTRANSFERASE"/>
    <property type="match status" value="1"/>
</dbReference>
<dbReference type="CDD" id="cd04301">
    <property type="entry name" value="NAT_SF"/>
    <property type="match status" value="1"/>
</dbReference>
<reference evidence="5" key="1">
    <citation type="journal article" date="2014" name="PLoS ONE">
        <title>Transcriptome-Based Identification of ABC Transporters in the Western Tarnished Plant Bug Lygus hesperus.</title>
        <authorList>
            <person name="Hull J.J."/>
            <person name="Chaney K."/>
            <person name="Geib S.M."/>
            <person name="Fabrick J.A."/>
            <person name="Brent C.S."/>
            <person name="Walsh D."/>
            <person name="Lavine L.C."/>
        </authorList>
    </citation>
    <scope>NUCLEOTIDE SEQUENCE</scope>
</reference>
<dbReference type="GO" id="GO:0008080">
    <property type="term" value="F:N-acetyltransferase activity"/>
    <property type="evidence" value="ECO:0007669"/>
    <property type="project" value="TreeGrafter"/>
</dbReference>
<dbReference type="AlphaFoldDB" id="A0A0A9ZCD8"/>
<reference evidence="6" key="3">
    <citation type="journal article" date="2016" name="Gigascience">
        <title>De novo construction of an expanded transcriptome assembly for the western tarnished plant bug, Lygus hesperus.</title>
        <authorList>
            <person name="Tassone E.E."/>
            <person name="Geib S.M."/>
            <person name="Hall B."/>
            <person name="Fabrick J.A."/>
            <person name="Brent C.S."/>
            <person name="Hull J.J."/>
        </authorList>
    </citation>
    <scope>NUCLEOTIDE SEQUENCE</scope>
</reference>
<evidence type="ECO:0000256" key="1">
    <source>
        <dbReference type="ARBA" id="ARBA00008694"/>
    </source>
</evidence>
<reference evidence="5" key="2">
    <citation type="submission" date="2014-07" db="EMBL/GenBank/DDBJ databases">
        <authorList>
            <person name="Hull J."/>
        </authorList>
    </citation>
    <scope>NUCLEOTIDE SEQUENCE</scope>
</reference>
<dbReference type="EMBL" id="GBHO01004129">
    <property type="protein sequence ID" value="JAG39475.1"/>
    <property type="molecule type" value="Transcribed_RNA"/>
</dbReference>
<dbReference type="SUPFAM" id="SSF55729">
    <property type="entry name" value="Acyl-CoA N-acyltransferases (Nat)"/>
    <property type="match status" value="1"/>
</dbReference>
<keyword evidence="2 5" id="KW-0808">Transferase</keyword>